<dbReference type="AlphaFoldDB" id="I8TY72"/>
<evidence type="ECO:0000313" key="2">
    <source>
        <dbReference type="Proteomes" id="UP000005361"/>
    </source>
</evidence>
<evidence type="ECO:0008006" key="3">
    <source>
        <dbReference type="Google" id="ProtNLM"/>
    </source>
</evidence>
<dbReference type="OrthoDB" id="2660103at2"/>
<dbReference type="EMBL" id="CP010978">
    <property type="protein sequence ID" value="AJQ29982.1"/>
    <property type="molecule type" value="Genomic_DNA"/>
</dbReference>
<organism evidence="1 2">
    <name type="scientific">Pelosinus fermentans JBW45</name>
    <dbReference type="NCBI Taxonomy" id="1192197"/>
    <lineage>
        <taxon>Bacteria</taxon>
        <taxon>Bacillati</taxon>
        <taxon>Bacillota</taxon>
        <taxon>Negativicutes</taxon>
        <taxon>Selenomonadales</taxon>
        <taxon>Sporomusaceae</taxon>
        <taxon>Pelosinus</taxon>
    </lineage>
</organism>
<evidence type="ECO:0000313" key="1">
    <source>
        <dbReference type="EMBL" id="AJQ29982.1"/>
    </source>
</evidence>
<name>I8TY72_9FIRM</name>
<accession>I8TY72</accession>
<dbReference type="Proteomes" id="UP000005361">
    <property type="component" value="Chromosome"/>
</dbReference>
<reference evidence="1 2" key="1">
    <citation type="journal article" date="2015" name="Genome Announc.">
        <title>Complete Genome Sequence of Pelosinus fermentans JBW45, a Member of a Remarkably Competitive Group of Negativicutes in the Firmicutes Phylum.</title>
        <authorList>
            <person name="De Leon K.B."/>
            <person name="Utturkar S.M."/>
            <person name="Camilleri L.B."/>
            <person name="Elias D.A."/>
            <person name="Arkin A.P."/>
            <person name="Fields M.W."/>
            <person name="Brown S.D."/>
            <person name="Wall J.D."/>
        </authorList>
    </citation>
    <scope>NUCLEOTIDE SEQUENCE [LARGE SCALE GENOMIC DNA]</scope>
    <source>
        <strain evidence="1 2">JBW45</strain>
    </source>
</reference>
<dbReference type="STRING" id="1192197.JBW_04653"/>
<sequence>MKLVQLAGSYFLGTEEFTSSNSMRATMVFKEKINGEKLVGSYRELILENRLLQTKIIEYPEKNKFEWGRFSTEELEQLLSFEEEKLSKKYDKDTLLKEYYPTNTRLPFNLSVVDEYTVVISMNHIVANGRCLVFWIQKWLQYYEGDKQKGRDEQTIHTNFLHGILRMMKRVNAFLWLPIFLTDFILKAGKNPGQDTVDLSYGKTPAKSNNYATKTYGFDRDETKKILLLCKAKKMTLTEYTCEIVVKGLFQYVPDKKRVVISMPMDIHPLSPYSPEYTYGNLIASLPAQFFQGKEIDKQVKSMFRWFKRGLPYSLSCLGAAVSISYEKVKTQWLEQSKKPIPERSPLGDFSLTYSNLGVISYPVMERLVDSIYFSFKSQSILLVSSTLCGKLYMKVSVSKDLYHAEEVFKLFDQILSSEYLQNLK</sequence>
<protein>
    <recommendedName>
        <fullName evidence="3">Condensation domain protein</fullName>
    </recommendedName>
</protein>
<dbReference type="HOGENOM" id="CLU_645358_0_0_9"/>
<reference evidence="2" key="2">
    <citation type="submission" date="2015-02" db="EMBL/GenBank/DDBJ databases">
        <title>Complete Genome Sequence of Pelosinus fermentans JBW45.</title>
        <authorList>
            <person name="De Leon K.B."/>
            <person name="Utturkar S.M."/>
            <person name="Camilleri L.B."/>
            <person name="Arkin A.P."/>
            <person name="Fields M.W."/>
            <person name="Brown S.D."/>
            <person name="Wall J.D."/>
        </authorList>
    </citation>
    <scope>NUCLEOTIDE SEQUENCE [LARGE SCALE GENOMIC DNA]</scope>
    <source>
        <strain evidence="2">JBW45</strain>
    </source>
</reference>
<proteinExistence type="predicted"/>
<dbReference type="KEGG" id="pft:JBW_04653"/>
<gene>
    <name evidence="1" type="ORF">JBW_04653</name>
</gene>
<dbReference type="RefSeq" id="WP_007954889.1">
    <property type="nucleotide sequence ID" value="NZ_CP010978.1"/>
</dbReference>